<name>A0A8H7QI85_9FUNG</name>
<sequence length="467" mass="54245">MGVAKRMACHIWREEKNLVPGQSEAYITKRHLLEMKTAALTSFVLPLGYDGQAIPRKIHSGKIGFSGMKSDEFRTWILALSPYLLSMRLKPDLYNHWMHFVKASAILASKTVSLEEVQKMNWHMNEFVKNFNKLYLAPQLMSINTHLLLHQKENLESFGPGHASWIFNFERYNCDIKNIRTNRKGNYELTYLKKFMQMVHAGDYFESLYHQSVLGENSVLLDNLVSKERNIANQPESLDFFLPAYIALNHGHKLARGYEPLPISASKVMLKSESCMNIEDFLILLQYYQVTYSGQIFTINNTPRTIWTFNNLNLFGNIYRSMDSSSANSRGSYIRAFYRLDSQERLEHDGETEDNRVLRHYHVISTNGNLRPAQIMYFFKHQVDLIDQSGQIRNMTHTFAFVRWLLPSRTNLLSYSHGNMQVWSNEFEKPSAMSILPVHLIYSPIAVKLQHLDNINVITTLVPKIYI</sequence>
<comment type="caution">
    <text evidence="1">The sequence shown here is derived from an EMBL/GenBank/DDBJ whole genome shotgun (WGS) entry which is preliminary data.</text>
</comment>
<dbReference type="AlphaFoldDB" id="A0A8H7QI85"/>
<protein>
    <submittedName>
        <fullName evidence="1">Uncharacterized protein</fullName>
    </submittedName>
</protein>
<reference evidence="1" key="1">
    <citation type="submission" date="2020-12" db="EMBL/GenBank/DDBJ databases">
        <title>Metabolic potential, ecology and presence of endohyphal bacteria is reflected in genomic diversity of Mucoromycotina.</title>
        <authorList>
            <person name="Muszewska A."/>
            <person name="Okrasinska A."/>
            <person name="Steczkiewicz K."/>
            <person name="Drgas O."/>
            <person name="Orlowska M."/>
            <person name="Perlinska-Lenart U."/>
            <person name="Aleksandrzak-Piekarczyk T."/>
            <person name="Szatraj K."/>
            <person name="Zielenkiewicz U."/>
            <person name="Pilsyk S."/>
            <person name="Malc E."/>
            <person name="Mieczkowski P."/>
            <person name="Kruszewska J.S."/>
            <person name="Biernat P."/>
            <person name="Pawlowska J."/>
        </authorList>
    </citation>
    <scope>NUCLEOTIDE SEQUENCE</scope>
    <source>
        <strain evidence="1">WA0000017839</strain>
    </source>
</reference>
<dbReference type="OrthoDB" id="2289199at2759"/>
<proteinExistence type="predicted"/>
<evidence type="ECO:0000313" key="1">
    <source>
        <dbReference type="EMBL" id="KAG2193142.1"/>
    </source>
</evidence>
<dbReference type="Proteomes" id="UP000603453">
    <property type="component" value="Unassembled WGS sequence"/>
</dbReference>
<dbReference type="PANTHER" id="PTHR46579:SF1">
    <property type="entry name" value="F5_8 TYPE C DOMAIN-CONTAINING PROTEIN"/>
    <property type="match status" value="1"/>
</dbReference>
<keyword evidence="2" id="KW-1185">Reference proteome</keyword>
<gene>
    <name evidence="1" type="ORF">INT47_013045</name>
</gene>
<evidence type="ECO:0000313" key="2">
    <source>
        <dbReference type="Proteomes" id="UP000603453"/>
    </source>
</evidence>
<dbReference type="PANTHER" id="PTHR46579">
    <property type="entry name" value="F5/8 TYPE C DOMAIN-CONTAINING PROTEIN-RELATED"/>
    <property type="match status" value="1"/>
</dbReference>
<accession>A0A8H7QI85</accession>
<dbReference type="EMBL" id="JAEPRD010000246">
    <property type="protein sequence ID" value="KAG2193142.1"/>
    <property type="molecule type" value="Genomic_DNA"/>
</dbReference>
<organism evidence="1 2">
    <name type="scientific">Mucor saturninus</name>
    <dbReference type="NCBI Taxonomy" id="64648"/>
    <lineage>
        <taxon>Eukaryota</taxon>
        <taxon>Fungi</taxon>
        <taxon>Fungi incertae sedis</taxon>
        <taxon>Mucoromycota</taxon>
        <taxon>Mucoromycotina</taxon>
        <taxon>Mucoromycetes</taxon>
        <taxon>Mucorales</taxon>
        <taxon>Mucorineae</taxon>
        <taxon>Mucoraceae</taxon>
        <taxon>Mucor</taxon>
    </lineage>
</organism>